<sequence>MNDKVNLYRRNGKSVYIKQPSFKELAFVEYLWGHKETMADIGGVYSFKKDKWDMFYKKMVYPTDGKNFYCLIYTIDNVAIGEVSFHGYDSATKVARINIKIHIDYRGNGYGEEALRLLLEYYFLEFCGESLIDTITTKAAKKTFKKVGFEKFGRFREQTTYKVTKEMFLNSRIKKRRKVKVLAYDNMDIIEYMIPFKIFNKANEILKEELFEVTGVSYTGKSNLQYNISILSKVFNEDNEEKDILIIPGGATKEVCISNKIMMDYIFLNYNNCDYLLSFSTGIYFLLENHIIDGLSIPEIKEVKNELLENFGKDKIIKSNFVDNGKVVISSNIIGSIESCLNIINKVCGEEVYITLNKIFGIISK</sequence>
<keyword evidence="3" id="KW-0808">Transferase</keyword>
<name>A0A9N7JJB2_CLOSE</name>
<feature type="domain" description="N-acetyltransferase" evidence="1">
    <location>
        <begin position="25"/>
        <end position="170"/>
    </location>
</feature>
<accession>A0A9N7JJB2</accession>
<dbReference type="Proteomes" id="UP000280586">
    <property type="component" value="Chromosome"/>
</dbReference>
<dbReference type="OrthoDB" id="9785602at2"/>
<dbReference type="InterPro" id="IPR000182">
    <property type="entry name" value="GNAT_dom"/>
</dbReference>
<dbReference type="SUPFAM" id="SSF55729">
    <property type="entry name" value="Acyl-CoA N-acyltransferases (Nat)"/>
    <property type="match status" value="1"/>
</dbReference>
<evidence type="ECO:0000259" key="1">
    <source>
        <dbReference type="PROSITE" id="PS51186"/>
    </source>
</evidence>
<dbReference type="KEGG" id="csep:CP523_02035"/>
<evidence type="ECO:0000313" key="2">
    <source>
        <dbReference type="EMBL" id="AYE33325.1"/>
    </source>
</evidence>
<evidence type="ECO:0000313" key="5">
    <source>
        <dbReference type="Proteomes" id="UP001055437"/>
    </source>
</evidence>
<dbReference type="RefSeq" id="WP_066678879.1">
    <property type="nucleotide sequence ID" value="NZ_CABMIZ010000055.1"/>
</dbReference>
<dbReference type="InterPro" id="IPR029062">
    <property type="entry name" value="Class_I_gatase-like"/>
</dbReference>
<proteinExistence type="predicted"/>
<dbReference type="CDD" id="cd04301">
    <property type="entry name" value="NAT_SF"/>
    <property type="match status" value="1"/>
</dbReference>
<dbReference type="AlphaFoldDB" id="A0A9N7JJB2"/>
<dbReference type="Proteomes" id="UP001055437">
    <property type="component" value="Chromosome"/>
</dbReference>
<evidence type="ECO:0000313" key="4">
    <source>
        <dbReference type="Proteomes" id="UP000280586"/>
    </source>
</evidence>
<dbReference type="PANTHER" id="PTHR43130">
    <property type="entry name" value="ARAC-FAMILY TRANSCRIPTIONAL REGULATOR"/>
    <property type="match status" value="1"/>
</dbReference>
<reference evidence="2 4" key="1">
    <citation type="submission" date="2017-09" db="EMBL/GenBank/DDBJ databases">
        <authorList>
            <person name="Thomas P."/>
            <person name="Seyboldt C."/>
        </authorList>
    </citation>
    <scope>NUCLEOTIDE SEQUENCE [LARGE SCALE GENOMIC DNA]</scope>
    <source>
        <strain evidence="2 4">DSM 7534</strain>
    </source>
</reference>
<gene>
    <name evidence="2" type="ORF">CP523_02035</name>
    <name evidence="3" type="ORF">NH397_10355</name>
</gene>
<dbReference type="GeneID" id="303559456"/>
<reference evidence="3" key="2">
    <citation type="submission" date="2022-06" db="EMBL/GenBank/DDBJ databases">
        <authorList>
            <person name="Holder M.E."/>
            <person name="Ajami N.J."/>
            <person name="Petrosino J.F."/>
        </authorList>
    </citation>
    <scope>NUCLEOTIDE SEQUENCE</scope>
    <source>
        <strain evidence="3">RMA 8861</strain>
    </source>
</reference>
<evidence type="ECO:0000313" key="3">
    <source>
        <dbReference type="EMBL" id="USR99901.1"/>
    </source>
</evidence>
<dbReference type="InterPro" id="IPR002818">
    <property type="entry name" value="DJ-1/PfpI"/>
</dbReference>
<dbReference type="InterPro" id="IPR016181">
    <property type="entry name" value="Acyl_CoA_acyltransferase"/>
</dbReference>
<dbReference type="PANTHER" id="PTHR43130:SF3">
    <property type="entry name" value="HTH-TYPE TRANSCRIPTIONAL REGULATOR RV1931C"/>
    <property type="match status" value="1"/>
</dbReference>
<dbReference type="InterPro" id="IPR052158">
    <property type="entry name" value="INH-QAR"/>
</dbReference>
<dbReference type="EC" id="2.3.1.-" evidence="3"/>
<dbReference type="GO" id="GO:0016747">
    <property type="term" value="F:acyltransferase activity, transferring groups other than amino-acyl groups"/>
    <property type="evidence" value="ECO:0007669"/>
    <property type="project" value="InterPro"/>
</dbReference>
<protein>
    <submittedName>
        <fullName evidence="2">GNAT family N-acetyltransferase</fullName>
        <ecNumber evidence="3">2.3.1.-</ecNumber>
    </submittedName>
</protein>
<dbReference type="EMBL" id="CP023671">
    <property type="protein sequence ID" value="AYE33325.1"/>
    <property type="molecule type" value="Genomic_DNA"/>
</dbReference>
<dbReference type="PROSITE" id="PS51186">
    <property type="entry name" value="GNAT"/>
    <property type="match status" value="1"/>
</dbReference>
<dbReference type="Gene3D" id="3.40.50.880">
    <property type="match status" value="1"/>
</dbReference>
<keyword evidence="5" id="KW-1185">Reference proteome</keyword>
<dbReference type="EMBL" id="CP099799">
    <property type="protein sequence ID" value="USR99901.1"/>
    <property type="molecule type" value="Genomic_DNA"/>
</dbReference>
<dbReference type="SUPFAM" id="SSF52317">
    <property type="entry name" value="Class I glutamine amidotransferase-like"/>
    <property type="match status" value="1"/>
</dbReference>
<organism evidence="2 4">
    <name type="scientific">Clostridium septicum</name>
    <dbReference type="NCBI Taxonomy" id="1504"/>
    <lineage>
        <taxon>Bacteria</taxon>
        <taxon>Bacillati</taxon>
        <taxon>Bacillota</taxon>
        <taxon>Clostridia</taxon>
        <taxon>Eubacteriales</taxon>
        <taxon>Clostridiaceae</taxon>
        <taxon>Clostridium</taxon>
    </lineage>
</organism>
<keyword evidence="3" id="KW-0012">Acyltransferase</keyword>
<dbReference type="Pfam" id="PF13302">
    <property type="entry name" value="Acetyltransf_3"/>
    <property type="match status" value="1"/>
</dbReference>
<dbReference type="Pfam" id="PF01965">
    <property type="entry name" value="DJ-1_PfpI"/>
    <property type="match status" value="1"/>
</dbReference>
<dbReference type="Gene3D" id="3.40.630.30">
    <property type="match status" value="1"/>
</dbReference>